<dbReference type="InterPro" id="IPR011016">
    <property type="entry name" value="Znf_RING-CH"/>
</dbReference>
<name>A0A7N0T774_KALFE</name>
<dbReference type="AlphaFoldDB" id="A0A7N0T774"/>
<organism evidence="6 7">
    <name type="scientific">Kalanchoe fedtschenkoi</name>
    <name type="common">Lavender scallops</name>
    <name type="synonym">South American air plant</name>
    <dbReference type="NCBI Taxonomy" id="63787"/>
    <lineage>
        <taxon>Eukaryota</taxon>
        <taxon>Viridiplantae</taxon>
        <taxon>Streptophyta</taxon>
        <taxon>Embryophyta</taxon>
        <taxon>Tracheophyta</taxon>
        <taxon>Spermatophyta</taxon>
        <taxon>Magnoliopsida</taxon>
        <taxon>eudicotyledons</taxon>
        <taxon>Gunneridae</taxon>
        <taxon>Pentapetalae</taxon>
        <taxon>Saxifragales</taxon>
        <taxon>Crassulaceae</taxon>
        <taxon>Kalanchoe</taxon>
    </lineage>
</organism>
<dbReference type="PANTHER" id="PTHR46158">
    <property type="entry name" value="OS02G0165000 PROTEIN"/>
    <property type="match status" value="1"/>
</dbReference>
<dbReference type="PANTHER" id="PTHR46158:SF11">
    <property type="entry name" value="ZINC FINGER PROTEIN"/>
    <property type="match status" value="1"/>
</dbReference>
<feature type="transmembrane region" description="Helical" evidence="4">
    <location>
        <begin position="301"/>
        <end position="319"/>
    </location>
</feature>
<keyword evidence="4" id="KW-0472">Membrane</keyword>
<evidence type="ECO:0000313" key="7">
    <source>
        <dbReference type="Proteomes" id="UP000594263"/>
    </source>
</evidence>
<dbReference type="InterPro" id="IPR013083">
    <property type="entry name" value="Znf_RING/FYVE/PHD"/>
</dbReference>
<feature type="transmembrane region" description="Helical" evidence="4">
    <location>
        <begin position="331"/>
        <end position="352"/>
    </location>
</feature>
<dbReference type="Proteomes" id="UP000594263">
    <property type="component" value="Unplaced"/>
</dbReference>
<dbReference type="PROSITE" id="PS51292">
    <property type="entry name" value="ZF_RING_CH"/>
    <property type="match status" value="1"/>
</dbReference>
<evidence type="ECO:0000313" key="6">
    <source>
        <dbReference type="EnsemblPlants" id="Kaladp0024s0574.1.v1.1"/>
    </source>
</evidence>
<dbReference type="Pfam" id="PF12906">
    <property type="entry name" value="RINGv"/>
    <property type="match status" value="1"/>
</dbReference>
<keyword evidence="2" id="KW-0863">Zinc-finger</keyword>
<evidence type="ECO:0000256" key="3">
    <source>
        <dbReference type="ARBA" id="ARBA00022833"/>
    </source>
</evidence>
<sequence>MRTTRTADATPSAFSSSSQGIVTIPADEREEIVDMGSGGGQRELSVNIPPKPMGFGRSHSGKGLLVSHGSVKGSPSSGGFLRGLSFKKRTNLFDVEENSLLNLETNTTDNRLNIINHGSSFSWKRCTSLPVTPAANLSPSITVPSSAWVPSEQHKQQCAPTTMPRSLSVPIRNFVVVRSTSFTNRKANGEIVCNEDQIDAAQTEDKDEEIPEEEAICRICLDPCEESNTLKIECSCKGALRLLHEDCAVKWFSTRRSKNCDVCGKEIMNLPVTILRVQSARRDNRHEADQRTLNSQPISVWQDYVVLILISTICYFFFLEQLLVHDFRTRAIVIAAPFSFTLGLLSSTFAVLLAIKEYIWSFAALEFALVAIILHFFYVMLNLKIIYAILIAAVLGLGVAMGLNLLYIQIFAWRHRISQNTNPV</sequence>
<feature type="transmembrane region" description="Helical" evidence="4">
    <location>
        <begin position="358"/>
        <end position="378"/>
    </location>
</feature>
<dbReference type="CDD" id="cd16495">
    <property type="entry name" value="RING_CH-C4HC3_MARCH"/>
    <property type="match status" value="1"/>
</dbReference>
<dbReference type="Gramene" id="Kaladp0024s0574.1.v1.1">
    <property type="protein sequence ID" value="Kaladp0024s0574.1.v1.1"/>
    <property type="gene ID" value="Kaladp0024s0574.v1.1"/>
</dbReference>
<reference evidence="6" key="1">
    <citation type="submission" date="2021-01" db="UniProtKB">
        <authorList>
            <consortium name="EnsemblPlants"/>
        </authorList>
    </citation>
    <scope>IDENTIFICATION</scope>
</reference>
<keyword evidence="1" id="KW-0479">Metal-binding</keyword>
<dbReference type="OMA" id="KEYIWSY"/>
<proteinExistence type="predicted"/>
<feature type="domain" description="RING-CH-type" evidence="5">
    <location>
        <begin position="209"/>
        <end position="270"/>
    </location>
</feature>
<protein>
    <recommendedName>
        <fullName evidence="5">RING-CH-type domain-containing protein</fullName>
    </recommendedName>
</protein>
<dbReference type="SUPFAM" id="SSF57850">
    <property type="entry name" value="RING/U-box"/>
    <property type="match status" value="1"/>
</dbReference>
<evidence type="ECO:0000256" key="1">
    <source>
        <dbReference type="ARBA" id="ARBA00022723"/>
    </source>
</evidence>
<keyword evidence="3" id="KW-0862">Zinc</keyword>
<keyword evidence="4" id="KW-0812">Transmembrane</keyword>
<evidence type="ECO:0000256" key="4">
    <source>
        <dbReference type="SAM" id="Phobius"/>
    </source>
</evidence>
<dbReference type="EnsemblPlants" id="Kaladp0024s0574.1.v1.1">
    <property type="protein sequence ID" value="Kaladp0024s0574.1.v1.1"/>
    <property type="gene ID" value="Kaladp0024s0574.v1.1"/>
</dbReference>
<accession>A0A7N0T774</accession>
<keyword evidence="7" id="KW-1185">Reference proteome</keyword>
<evidence type="ECO:0000259" key="5">
    <source>
        <dbReference type="PROSITE" id="PS51292"/>
    </source>
</evidence>
<evidence type="ECO:0000256" key="2">
    <source>
        <dbReference type="ARBA" id="ARBA00022771"/>
    </source>
</evidence>
<dbReference type="GO" id="GO:0008270">
    <property type="term" value="F:zinc ion binding"/>
    <property type="evidence" value="ECO:0007669"/>
    <property type="project" value="UniProtKB-KW"/>
</dbReference>
<dbReference type="SMART" id="SM00744">
    <property type="entry name" value="RINGv"/>
    <property type="match status" value="1"/>
</dbReference>
<feature type="transmembrane region" description="Helical" evidence="4">
    <location>
        <begin position="385"/>
        <end position="408"/>
    </location>
</feature>
<keyword evidence="4" id="KW-1133">Transmembrane helix</keyword>
<dbReference type="Gene3D" id="3.30.40.10">
    <property type="entry name" value="Zinc/RING finger domain, C3HC4 (zinc finger)"/>
    <property type="match status" value="1"/>
</dbReference>